<feature type="binding site" evidence="19">
    <location>
        <position position="272"/>
    </location>
    <ligand>
        <name>Zn(2+)</name>
        <dbReference type="ChEBI" id="CHEBI:29105"/>
    </ligand>
</feature>
<evidence type="ECO:0000256" key="2">
    <source>
        <dbReference type="ARBA" id="ARBA00001947"/>
    </source>
</evidence>
<keyword evidence="10" id="KW-0846">Cobalamin</keyword>
<dbReference type="SUPFAM" id="SSF52242">
    <property type="entry name" value="Cobalamin (vitamin B12)-binding domain"/>
    <property type="match status" value="1"/>
</dbReference>
<comment type="similarity">
    <text evidence="5">Belongs to the vitamin-B12 dependent methionine synthase family.</text>
</comment>
<dbReference type="NCBIfam" id="NF005719">
    <property type="entry name" value="PRK07535.1"/>
    <property type="match status" value="1"/>
</dbReference>
<dbReference type="Pfam" id="PF02607">
    <property type="entry name" value="B12-binding_2"/>
    <property type="match status" value="1"/>
</dbReference>
<dbReference type="PANTHER" id="PTHR45833:SF1">
    <property type="entry name" value="METHIONINE SYNTHASE"/>
    <property type="match status" value="1"/>
</dbReference>
<dbReference type="InterPro" id="IPR036594">
    <property type="entry name" value="Meth_synthase_dom"/>
</dbReference>
<dbReference type="InterPro" id="IPR003759">
    <property type="entry name" value="Cbl-bd_cap"/>
</dbReference>
<evidence type="ECO:0000256" key="9">
    <source>
        <dbReference type="ARBA" id="ARBA00022605"/>
    </source>
</evidence>
<dbReference type="InterPro" id="IPR011005">
    <property type="entry name" value="Dihydropteroate_synth-like_sf"/>
</dbReference>
<dbReference type="PROSITE" id="PS51332">
    <property type="entry name" value="B12_BINDING"/>
    <property type="match status" value="1"/>
</dbReference>
<evidence type="ECO:0000256" key="6">
    <source>
        <dbReference type="ARBA" id="ARBA00012032"/>
    </source>
</evidence>
<feature type="domain" description="B12-binding N-terminal" evidence="23">
    <location>
        <begin position="573"/>
        <end position="666"/>
    </location>
</feature>
<dbReference type="GO" id="GO:0050667">
    <property type="term" value="P:homocysteine metabolic process"/>
    <property type="evidence" value="ECO:0007669"/>
    <property type="project" value="TreeGrafter"/>
</dbReference>
<dbReference type="EC" id="2.1.1.13" evidence="6"/>
<dbReference type="AlphaFoldDB" id="A0A9D1WUL1"/>
<dbReference type="GO" id="GO:0046653">
    <property type="term" value="P:tetrahydrofolate metabolic process"/>
    <property type="evidence" value="ECO:0007669"/>
    <property type="project" value="TreeGrafter"/>
</dbReference>
<dbReference type="GO" id="GO:0046872">
    <property type="term" value="F:metal ion binding"/>
    <property type="evidence" value="ECO:0007669"/>
    <property type="project" value="UniProtKB-KW"/>
</dbReference>
<organism evidence="24 25">
    <name type="scientific">Candidatus Anaerostipes excrementavium</name>
    <dbReference type="NCBI Taxonomy" id="2838463"/>
    <lineage>
        <taxon>Bacteria</taxon>
        <taxon>Bacillati</taxon>
        <taxon>Bacillota</taxon>
        <taxon>Clostridia</taxon>
        <taxon>Lachnospirales</taxon>
        <taxon>Lachnospiraceae</taxon>
        <taxon>Anaerostipes</taxon>
    </lineage>
</organism>
<comment type="cofactor">
    <cofactor evidence="2 19">
        <name>Zn(2+)</name>
        <dbReference type="ChEBI" id="CHEBI:29105"/>
    </cofactor>
</comment>
<dbReference type="Pfam" id="PF00809">
    <property type="entry name" value="Pterin_bind"/>
    <property type="match status" value="1"/>
</dbReference>
<reference evidence="24" key="1">
    <citation type="journal article" date="2021" name="PeerJ">
        <title>Extensive microbial diversity within the chicken gut microbiome revealed by metagenomics and culture.</title>
        <authorList>
            <person name="Gilroy R."/>
            <person name="Ravi A."/>
            <person name="Getino M."/>
            <person name="Pursley I."/>
            <person name="Horton D.L."/>
            <person name="Alikhan N.F."/>
            <person name="Baker D."/>
            <person name="Gharbi K."/>
            <person name="Hall N."/>
            <person name="Watson M."/>
            <person name="Adriaenssens E.M."/>
            <person name="Foster-Nyarko E."/>
            <person name="Jarju S."/>
            <person name="Secka A."/>
            <person name="Antonio M."/>
            <person name="Oren A."/>
            <person name="Chaudhuri R.R."/>
            <person name="La Ragione R."/>
            <person name="Hildebrand F."/>
            <person name="Pallen M.J."/>
        </authorList>
    </citation>
    <scope>NUCLEOTIDE SEQUENCE</scope>
    <source>
        <strain evidence="24">CHK191-13928</strain>
    </source>
</reference>
<dbReference type="SUPFAM" id="SSF82282">
    <property type="entry name" value="Homocysteine S-methyltransferase"/>
    <property type="match status" value="1"/>
</dbReference>
<dbReference type="GO" id="GO:0032259">
    <property type="term" value="P:methylation"/>
    <property type="evidence" value="ECO:0007669"/>
    <property type="project" value="UniProtKB-KW"/>
</dbReference>
<dbReference type="Gene3D" id="3.40.50.280">
    <property type="entry name" value="Cobalamin-binding domain"/>
    <property type="match status" value="1"/>
</dbReference>
<protein>
    <recommendedName>
        <fullName evidence="7">Methionine synthase</fullName>
        <ecNumber evidence="6">2.1.1.13</ecNumber>
    </recommendedName>
    <alternativeName>
        <fullName evidence="18">5-methyltetrahydrofolate--homocysteine methyltransferase</fullName>
    </alternativeName>
</protein>
<evidence type="ECO:0000256" key="4">
    <source>
        <dbReference type="ARBA" id="ARBA00005178"/>
    </source>
</evidence>
<evidence type="ECO:0000256" key="7">
    <source>
        <dbReference type="ARBA" id="ARBA00013998"/>
    </source>
</evidence>
<keyword evidence="16" id="KW-0170">Cobalt</keyword>
<feature type="domain" description="B12-binding" evidence="22">
    <location>
        <begin position="666"/>
        <end position="786"/>
    </location>
</feature>
<keyword evidence="13 19" id="KW-0479">Metal-binding</keyword>
<evidence type="ECO:0000256" key="17">
    <source>
        <dbReference type="ARBA" id="ARBA00025552"/>
    </source>
</evidence>
<evidence type="ECO:0000256" key="11">
    <source>
        <dbReference type="ARBA" id="ARBA00022679"/>
    </source>
</evidence>
<dbReference type="GO" id="GO:0031419">
    <property type="term" value="F:cobalamin binding"/>
    <property type="evidence" value="ECO:0007669"/>
    <property type="project" value="UniProtKB-KW"/>
</dbReference>
<comment type="cofactor">
    <cofactor evidence="3">
        <name>methylcob(III)alamin</name>
        <dbReference type="ChEBI" id="CHEBI:28115"/>
    </cofactor>
</comment>
<dbReference type="SUPFAM" id="SSF51717">
    <property type="entry name" value="Dihydropteroate synthetase-like"/>
    <property type="match status" value="1"/>
</dbReference>
<evidence type="ECO:0000259" key="23">
    <source>
        <dbReference type="PROSITE" id="PS51337"/>
    </source>
</evidence>
<dbReference type="Gene3D" id="3.20.20.20">
    <property type="entry name" value="Dihydropteroate synthase-like"/>
    <property type="match status" value="1"/>
</dbReference>
<keyword evidence="9" id="KW-0028">Amino-acid biosynthesis</keyword>
<dbReference type="SUPFAM" id="SSF47644">
    <property type="entry name" value="Methionine synthase domain"/>
    <property type="match status" value="1"/>
</dbReference>
<dbReference type="GO" id="GO:0005829">
    <property type="term" value="C:cytosol"/>
    <property type="evidence" value="ECO:0007669"/>
    <property type="project" value="TreeGrafter"/>
</dbReference>
<dbReference type="PANTHER" id="PTHR45833">
    <property type="entry name" value="METHIONINE SYNTHASE"/>
    <property type="match status" value="1"/>
</dbReference>
<accession>A0A9D1WUL1</accession>
<dbReference type="InterPro" id="IPR050554">
    <property type="entry name" value="Met_Synthase/Corrinoid"/>
</dbReference>
<reference evidence="24" key="2">
    <citation type="submission" date="2021-04" db="EMBL/GenBank/DDBJ databases">
        <authorList>
            <person name="Gilroy R."/>
        </authorList>
    </citation>
    <scope>NUCLEOTIDE SEQUENCE</scope>
    <source>
        <strain evidence="24">CHK191-13928</strain>
    </source>
</reference>
<dbReference type="Pfam" id="PF02310">
    <property type="entry name" value="B12-binding"/>
    <property type="match status" value="1"/>
</dbReference>
<keyword evidence="11 19" id="KW-0808">Transferase</keyword>
<dbReference type="SMART" id="SM01018">
    <property type="entry name" value="B12-binding_2"/>
    <property type="match status" value="1"/>
</dbReference>
<evidence type="ECO:0000256" key="18">
    <source>
        <dbReference type="ARBA" id="ARBA00031040"/>
    </source>
</evidence>
<evidence type="ECO:0000259" key="22">
    <source>
        <dbReference type="PROSITE" id="PS51332"/>
    </source>
</evidence>
<dbReference type="Proteomes" id="UP000886721">
    <property type="component" value="Unassembled WGS sequence"/>
</dbReference>
<dbReference type="GO" id="GO:0008705">
    <property type="term" value="F:methionine synthase activity"/>
    <property type="evidence" value="ECO:0007669"/>
    <property type="project" value="UniProtKB-EC"/>
</dbReference>
<dbReference type="Gene3D" id="3.20.20.330">
    <property type="entry name" value="Homocysteine-binding-like domain"/>
    <property type="match status" value="1"/>
</dbReference>
<evidence type="ECO:0000313" key="25">
    <source>
        <dbReference type="Proteomes" id="UP000886721"/>
    </source>
</evidence>
<sequence length="786" mass="86587">MLRDRLGKDLLIFDGAMGTQLQNAGLTAGDIPEELNIKRPELLKSIHKKYLDAGADFITTNTFGCNRLKMAEAGNELEEMLLAAVKNAKEARKEAGREEDAYIVLDIGPIGQLLEPMGTLSFDEAYDIILEQVELVKDQVDAVLFETMSDLYEVKAGVLAVKEHTDLPVFVTMTFEQNARTLSGNDPETFVNVAEGLGVDVLGVNCSLGPKELGPIIEEILKKASVPVLLQPNAGLPCLEHGETHYHVTPQEYVQEMEKYIKEGAAIVGGCCGTTPEFIRKLSEAAPEKVISRKAERQTRVSGPTQTVTFGERVIVCGERLNPTGKKRMKKALQEERYDELIMEGIRQQEAGAHVLDVNVGLPGIDEPKTMTKVIKLLQEVIPLPLQIDSSDPQAIEKACRYYNGKPIINSVNGKDEVMDAVFPIVKKYGGVVIGLTLDEGIPKKAEERFKIAEKIIKKAGEYGIGKEDIIIDCLTLTASAQQKEVRETLRAMKMVKKLGVHTVLGVSNVSFGLPNRPLLNRTFLTLAMEAGLDLPIINPLDEELMGTIDAFHVLFYKDVDGKDYIKRQSKETETKAPVKDNAFQLKDMILHGLKDEIEGGVRKELETKKPLDVVNGEIIPALNAVGEDYEKGKIFLPQLIQSAETTKKAFEVIKESFETKEGDEKGPVIMATVEGDIHDIGKNIVKVVLESYGYRVIDLGKDVKVEQVVEANRKYQPKAIGLSALMTTTVASMEKTIQALKQDGCEVPIWVGGAVLTEDIARNIGADYYTEDAMASVNLLEKILK</sequence>
<dbReference type="EMBL" id="DXEM01000014">
    <property type="protein sequence ID" value="HIX67371.1"/>
    <property type="molecule type" value="Genomic_DNA"/>
</dbReference>
<dbReference type="PROSITE" id="PS51337">
    <property type="entry name" value="B12_BINDING_NTER"/>
    <property type="match status" value="1"/>
</dbReference>
<evidence type="ECO:0000259" key="21">
    <source>
        <dbReference type="PROSITE" id="PS50972"/>
    </source>
</evidence>
<comment type="function">
    <text evidence="17">Catalyzes the transfer of a methyl group from methyl-cobalamin to homocysteine, yielding enzyme-bound cob(I)alamin and methionine. Subsequently, remethylates the cofactor using methyltetrahydrofolate.</text>
</comment>
<feature type="domain" description="Hcy-binding" evidence="20">
    <location>
        <begin position="1"/>
        <end position="286"/>
    </location>
</feature>
<evidence type="ECO:0000256" key="8">
    <source>
        <dbReference type="ARBA" id="ARBA00022603"/>
    </source>
</evidence>
<dbReference type="InterPro" id="IPR036724">
    <property type="entry name" value="Cobalamin-bd_sf"/>
</dbReference>
<keyword evidence="14 19" id="KW-0862">Zinc</keyword>
<evidence type="ECO:0000256" key="12">
    <source>
        <dbReference type="ARBA" id="ARBA00022691"/>
    </source>
</evidence>
<evidence type="ECO:0000256" key="5">
    <source>
        <dbReference type="ARBA" id="ARBA00010398"/>
    </source>
</evidence>
<evidence type="ECO:0000256" key="19">
    <source>
        <dbReference type="PROSITE-ProRule" id="PRU00333"/>
    </source>
</evidence>
<comment type="catalytic activity">
    <reaction evidence="1">
        <text>(6S)-5-methyl-5,6,7,8-tetrahydrofolate + L-homocysteine = (6S)-5,6,7,8-tetrahydrofolate + L-methionine</text>
        <dbReference type="Rhea" id="RHEA:11172"/>
        <dbReference type="ChEBI" id="CHEBI:18608"/>
        <dbReference type="ChEBI" id="CHEBI:57453"/>
        <dbReference type="ChEBI" id="CHEBI:57844"/>
        <dbReference type="ChEBI" id="CHEBI:58199"/>
        <dbReference type="EC" id="2.1.1.13"/>
    </reaction>
</comment>
<keyword evidence="12" id="KW-0949">S-adenosyl-L-methionine</keyword>
<evidence type="ECO:0000256" key="13">
    <source>
        <dbReference type="ARBA" id="ARBA00022723"/>
    </source>
</evidence>
<dbReference type="InterPro" id="IPR000489">
    <property type="entry name" value="Pterin-binding_dom"/>
</dbReference>
<name>A0A9D1WUL1_9FIRM</name>
<feature type="domain" description="Pterin-binding" evidence="21">
    <location>
        <begin position="314"/>
        <end position="568"/>
    </location>
</feature>
<dbReference type="InterPro" id="IPR003726">
    <property type="entry name" value="HCY_dom"/>
</dbReference>
<evidence type="ECO:0000256" key="3">
    <source>
        <dbReference type="ARBA" id="ARBA00001956"/>
    </source>
</evidence>
<comment type="caution">
    <text evidence="24">The sequence shown here is derived from an EMBL/GenBank/DDBJ whole genome shotgun (WGS) entry which is preliminary data.</text>
</comment>
<comment type="pathway">
    <text evidence="4">Amino-acid biosynthesis; L-methionine biosynthesis via de novo pathway; L-methionine from L-homocysteine (MetH route): step 1/1.</text>
</comment>
<evidence type="ECO:0000256" key="16">
    <source>
        <dbReference type="ARBA" id="ARBA00023285"/>
    </source>
</evidence>
<dbReference type="PROSITE" id="PS50972">
    <property type="entry name" value="PTERIN_BINDING"/>
    <property type="match status" value="1"/>
</dbReference>
<evidence type="ECO:0000256" key="1">
    <source>
        <dbReference type="ARBA" id="ARBA00001700"/>
    </source>
</evidence>
<dbReference type="PIRSF" id="PIRSF037472">
    <property type="entry name" value="DHPS_mtfrase"/>
    <property type="match status" value="1"/>
</dbReference>
<dbReference type="InterPro" id="IPR006158">
    <property type="entry name" value="Cobalamin-bd"/>
</dbReference>
<dbReference type="Gene3D" id="1.10.1240.10">
    <property type="entry name" value="Methionine synthase domain"/>
    <property type="match status" value="1"/>
</dbReference>
<dbReference type="Pfam" id="PF02574">
    <property type="entry name" value="S-methyl_trans"/>
    <property type="match status" value="1"/>
</dbReference>
<evidence type="ECO:0000313" key="24">
    <source>
        <dbReference type="EMBL" id="HIX67371.1"/>
    </source>
</evidence>
<gene>
    <name evidence="24" type="ORF">H9735_04485</name>
</gene>
<proteinExistence type="inferred from homology"/>
<feature type="binding site" evidence="19">
    <location>
        <position position="271"/>
    </location>
    <ligand>
        <name>Zn(2+)</name>
        <dbReference type="ChEBI" id="CHEBI:29105"/>
    </ligand>
</feature>
<evidence type="ECO:0000256" key="15">
    <source>
        <dbReference type="ARBA" id="ARBA00023167"/>
    </source>
</evidence>
<dbReference type="PROSITE" id="PS50970">
    <property type="entry name" value="HCY"/>
    <property type="match status" value="1"/>
</dbReference>
<evidence type="ECO:0000259" key="20">
    <source>
        <dbReference type="PROSITE" id="PS50970"/>
    </source>
</evidence>
<dbReference type="InterPro" id="IPR036589">
    <property type="entry name" value="HCY_dom_sf"/>
</dbReference>
<keyword evidence="8 19" id="KW-0489">Methyltransferase</keyword>
<dbReference type="InterPro" id="IPR017215">
    <property type="entry name" value="MetH_bac"/>
</dbReference>
<evidence type="ECO:0000256" key="10">
    <source>
        <dbReference type="ARBA" id="ARBA00022628"/>
    </source>
</evidence>
<keyword evidence="15" id="KW-0486">Methionine biosynthesis</keyword>
<feature type="binding site" evidence="19">
    <location>
        <position position="206"/>
    </location>
    <ligand>
        <name>Zn(2+)</name>
        <dbReference type="ChEBI" id="CHEBI:29105"/>
    </ligand>
</feature>
<evidence type="ECO:0000256" key="14">
    <source>
        <dbReference type="ARBA" id="ARBA00022833"/>
    </source>
</evidence>